<evidence type="ECO:0000313" key="4">
    <source>
        <dbReference type="Proteomes" id="UP000199459"/>
    </source>
</evidence>
<evidence type="ECO:0000259" key="1">
    <source>
        <dbReference type="Pfam" id="PF03354"/>
    </source>
</evidence>
<dbReference type="InterPro" id="IPR046461">
    <property type="entry name" value="TerL_ATPase"/>
</dbReference>
<reference evidence="3 4" key="1">
    <citation type="submission" date="2016-10" db="EMBL/GenBank/DDBJ databases">
        <authorList>
            <person name="de Groot N.N."/>
        </authorList>
    </citation>
    <scope>NUCLEOTIDE SEQUENCE [LARGE SCALE GENOMIC DNA]</scope>
    <source>
        <strain evidence="3 4">Nm22</strain>
    </source>
</reference>
<organism evidence="3 4">
    <name type="scientific">Nitrosomonas marina</name>
    <dbReference type="NCBI Taxonomy" id="917"/>
    <lineage>
        <taxon>Bacteria</taxon>
        <taxon>Pseudomonadati</taxon>
        <taxon>Pseudomonadota</taxon>
        <taxon>Betaproteobacteria</taxon>
        <taxon>Nitrosomonadales</taxon>
        <taxon>Nitrosomonadaceae</taxon>
        <taxon>Nitrosomonas</taxon>
    </lineage>
</organism>
<dbReference type="RefSeq" id="WP_090633350.1">
    <property type="nucleotide sequence ID" value="NZ_FOCP01000018.1"/>
</dbReference>
<dbReference type="OrthoDB" id="9760250at2"/>
<dbReference type="EMBL" id="FOCP01000018">
    <property type="protein sequence ID" value="SEN43676.1"/>
    <property type="molecule type" value="Genomic_DNA"/>
</dbReference>
<protein>
    <submittedName>
        <fullName evidence="3">Phage terminase-like protein, large subunit, contains N-terminal HTH domain</fullName>
    </submittedName>
</protein>
<sequence length="579" mass="65525">MGKSLGYYTDTAISYAKSVLSGKTPACKWVKAACRRQLDDLDFWLKDSGYRFEYAPDQAEHVCKFIELLPHIKGKWAGTRIKLEAWQIFILTTVFGWYHKDGYRRYRTVYIEVPRKNAKSTLTSGVSLYMLTADAEPGAEIFSAATTAKQARIVFDVAKKMVERTPGLRRRYKVKPLEHSIKENENGGEYVPLSAEGSTLDGLNIHFASVDELHAHKTRAVYDVLDTAMGARSQPMLWSITTAGSDQSGICYEQRDYVTSLLNGTLIKHDGLGYPIKGSVANDDSYFGIIYTIDDDDNWSDPSCWEKANPNYGVSVYEDDLQKGALHAERMPGTRNNFKTKRLNVWVNASIDWMDMRKWEHCVDNEIDISDFAGEKCWTGMDLAEKSDFAALVTVFWRNGHLYVFPRLYLNDEAIETSKNSQMIVWRDEGHIIGNEGDITDFDNVRDDLVKLKNNHDLQEVPFDPAMGMYFVTKLTNDYELPMVQVAQKSTVFSPAATELENLVLERKIHFKSNPAFSWMISNVVMSEPSKFSGLRSPHKTNSANKIDGAIALLLAISRAMLAEDKGSIDEFINEPIYG</sequence>
<gene>
    <name evidence="3" type="ORF">SAMN05216325_11836</name>
</gene>
<feature type="domain" description="Terminase large subunit-like endonuclease" evidence="2">
    <location>
        <begin position="282"/>
        <end position="564"/>
    </location>
</feature>
<dbReference type="AlphaFoldDB" id="A0A1H8GI31"/>
<feature type="domain" description="Terminase large subunit-like ATPase" evidence="1">
    <location>
        <begin position="86"/>
        <end position="258"/>
    </location>
</feature>
<evidence type="ECO:0000259" key="2">
    <source>
        <dbReference type="Pfam" id="PF20441"/>
    </source>
</evidence>
<dbReference type="PANTHER" id="PTHR41287">
    <property type="match status" value="1"/>
</dbReference>
<dbReference type="Pfam" id="PF03354">
    <property type="entry name" value="TerL_ATPase"/>
    <property type="match status" value="1"/>
</dbReference>
<dbReference type="Pfam" id="PF20441">
    <property type="entry name" value="TerL_nuclease"/>
    <property type="match status" value="1"/>
</dbReference>
<dbReference type="Gene3D" id="3.40.50.300">
    <property type="entry name" value="P-loop containing nucleotide triphosphate hydrolases"/>
    <property type="match status" value="1"/>
</dbReference>
<name>A0A1H8GI31_9PROT</name>
<accession>A0A1H8GI31</accession>
<dbReference type="PANTHER" id="PTHR41287:SF1">
    <property type="entry name" value="PROTEIN YMFN"/>
    <property type="match status" value="1"/>
</dbReference>
<proteinExistence type="predicted"/>
<evidence type="ECO:0000313" key="3">
    <source>
        <dbReference type="EMBL" id="SEN43676.1"/>
    </source>
</evidence>
<dbReference type="GO" id="GO:0004519">
    <property type="term" value="F:endonuclease activity"/>
    <property type="evidence" value="ECO:0007669"/>
    <property type="project" value="InterPro"/>
</dbReference>
<dbReference type="InterPro" id="IPR027417">
    <property type="entry name" value="P-loop_NTPase"/>
</dbReference>
<dbReference type="InterPro" id="IPR005021">
    <property type="entry name" value="Terminase_largesu-like"/>
</dbReference>
<dbReference type="InterPro" id="IPR046462">
    <property type="entry name" value="TerL_nuclease"/>
</dbReference>
<dbReference type="Proteomes" id="UP000199459">
    <property type="component" value="Unassembled WGS sequence"/>
</dbReference>